<proteinExistence type="inferred from homology"/>
<dbReference type="SUPFAM" id="SSF52283">
    <property type="entry name" value="Formate/glycerate dehydrogenase catalytic domain-like"/>
    <property type="match status" value="1"/>
</dbReference>
<dbReference type="InterPro" id="IPR050857">
    <property type="entry name" value="D-2-hydroxyacid_DH"/>
</dbReference>
<feature type="domain" description="D-isomer specific 2-hydroxyacid dehydrogenase catalytic" evidence="5">
    <location>
        <begin position="51"/>
        <end position="326"/>
    </location>
</feature>
<reference evidence="7 8" key="1">
    <citation type="submission" date="2024-01" db="EMBL/GenBank/DDBJ databases">
        <title>Genome insights into Plantactinospora veratri sp. nov.</title>
        <authorList>
            <person name="Wang L."/>
        </authorList>
    </citation>
    <scope>NUCLEOTIDE SEQUENCE [LARGE SCALE GENOMIC DNA]</scope>
    <source>
        <strain evidence="7 8">NEAU-FHS4</strain>
    </source>
</reference>
<dbReference type="Pfam" id="PF02826">
    <property type="entry name" value="2-Hacid_dh_C"/>
    <property type="match status" value="1"/>
</dbReference>
<comment type="caution">
    <text evidence="7">The sequence shown here is derived from an EMBL/GenBank/DDBJ whole genome shotgun (WGS) entry which is preliminary data.</text>
</comment>
<dbReference type="PANTHER" id="PTHR42789:SF1">
    <property type="entry name" value="D-ISOMER SPECIFIC 2-HYDROXYACID DEHYDROGENASE FAMILY PROTEIN (AFU_ORTHOLOGUE AFUA_6G10090)"/>
    <property type="match status" value="1"/>
</dbReference>
<evidence type="ECO:0000256" key="1">
    <source>
        <dbReference type="ARBA" id="ARBA00005854"/>
    </source>
</evidence>
<dbReference type="Proteomes" id="UP001339911">
    <property type="component" value="Unassembled WGS sequence"/>
</dbReference>
<dbReference type="InterPro" id="IPR036291">
    <property type="entry name" value="NAD(P)-bd_dom_sf"/>
</dbReference>
<gene>
    <name evidence="7" type="ORF">V1634_19975</name>
</gene>
<dbReference type="InterPro" id="IPR006139">
    <property type="entry name" value="D-isomer_2_OHA_DH_cat_dom"/>
</dbReference>
<dbReference type="CDD" id="cd12167">
    <property type="entry name" value="2-Hacid_dh_8"/>
    <property type="match status" value="1"/>
</dbReference>
<dbReference type="InterPro" id="IPR029753">
    <property type="entry name" value="D-isomer_DH_CS"/>
</dbReference>
<accession>A0ABU7SGU2</accession>
<dbReference type="PROSITE" id="PS00670">
    <property type="entry name" value="D_2_HYDROXYACID_DH_2"/>
    <property type="match status" value="1"/>
</dbReference>
<keyword evidence="2 4" id="KW-0560">Oxidoreductase</keyword>
<evidence type="ECO:0000256" key="4">
    <source>
        <dbReference type="RuleBase" id="RU003719"/>
    </source>
</evidence>
<keyword evidence="8" id="KW-1185">Reference proteome</keyword>
<evidence type="ECO:0000259" key="6">
    <source>
        <dbReference type="Pfam" id="PF02826"/>
    </source>
</evidence>
<dbReference type="InterPro" id="IPR006140">
    <property type="entry name" value="D-isomer_DH_NAD-bd"/>
</dbReference>
<name>A0ABU7SGU2_9ACTN</name>
<dbReference type="SUPFAM" id="SSF51735">
    <property type="entry name" value="NAD(P)-binding Rossmann-fold domains"/>
    <property type="match status" value="1"/>
</dbReference>
<keyword evidence="3" id="KW-0520">NAD</keyword>
<feature type="domain" description="D-isomer specific 2-hydroxyacid dehydrogenase NAD-binding" evidence="6">
    <location>
        <begin position="132"/>
        <end position="295"/>
    </location>
</feature>
<sequence>MPDRPAAALAMQTWALPALFPADLLQRLRTLVRLAPDAALTSFDSPAARAALGEVEVLVTGWGCPPIDERVLAVTPRLRAVVHAAGSVKRHVTPAVFARGIAVSSAAQANAVPVAEYTVAAVVFAGKRALVRAHWYARDRAGGDWRSGTGTGLYGRTVGVIGASRIGRLVLERLRAFDVRPLLADPHLSTAEARQFGAELVDTDELCRRSDVVSIHAPELPETRHLLDSRRLALLPDGATVVNTARGSLVDTVALTEQCRSGRIDAVLDVTEPEPLPADHPLLRLPNVLVTPHLAGSQGHELRRLGEHAVAEVARLTNGQPLAGRVRGRDLDRIA</sequence>
<dbReference type="EMBL" id="JAZGQL010000014">
    <property type="protein sequence ID" value="MEE6309120.1"/>
    <property type="molecule type" value="Genomic_DNA"/>
</dbReference>
<protein>
    <submittedName>
        <fullName evidence="7">Hydroxyacid dehydrogenase</fullName>
    </submittedName>
</protein>
<organism evidence="7 8">
    <name type="scientific">Plantactinospora veratri</name>
    <dbReference type="NCBI Taxonomy" id="1436122"/>
    <lineage>
        <taxon>Bacteria</taxon>
        <taxon>Bacillati</taxon>
        <taxon>Actinomycetota</taxon>
        <taxon>Actinomycetes</taxon>
        <taxon>Micromonosporales</taxon>
        <taxon>Micromonosporaceae</taxon>
        <taxon>Plantactinospora</taxon>
    </lineage>
</organism>
<evidence type="ECO:0000313" key="8">
    <source>
        <dbReference type="Proteomes" id="UP001339911"/>
    </source>
</evidence>
<evidence type="ECO:0000313" key="7">
    <source>
        <dbReference type="EMBL" id="MEE6309120.1"/>
    </source>
</evidence>
<dbReference type="Gene3D" id="3.40.50.720">
    <property type="entry name" value="NAD(P)-binding Rossmann-like Domain"/>
    <property type="match status" value="2"/>
</dbReference>
<evidence type="ECO:0000259" key="5">
    <source>
        <dbReference type="Pfam" id="PF00389"/>
    </source>
</evidence>
<evidence type="ECO:0000256" key="3">
    <source>
        <dbReference type="ARBA" id="ARBA00023027"/>
    </source>
</evidence>
<dbReference type="Pfam" id="PF00389">
    <property type="entry name" value="2-Hacid_dh"/>
    <property type="match status" value="1"/>
</dbReference>
<comment type="similarity">
    <text evidence="1 4">Belongs to the D-isomer specific 2-hydroxyacid dehydrogenase family.</text>
</comment>
<dbReference type="PANTHER" id="PTHR42789">
    <property type="entry name" value="D-ISOMER SPECIFIC 2-HYDROXYACID DEHYDROGENASE FAMILY PROTEIN (AFU_ORTHOLOGUE AFUA_6G10090)"/>
    <property type="match status" value="1"/>
</dbReference>
<dbReference type="RefSeq" id="WP_331209400.1">
    <property type="nucleotide sequence ID" value="NZ_JAZGQL010000014.1"/>
</dbReference>
<evidence type="ECO:0000256" key="2">
    <source>
        <dbReference type="ARBA" id="ARBA00023002"/>
    </source>
</evidence>